<gene>
    <name evidence="1" type="ORF">Pan181_04670</name>
</gene>
<name>A0A518AHS3_9BACT</name>
<sequence length="64" mass="7170">MDLQAFSNWTGTTDELFDRLTHELAAAGRWHELFEARLMAARARLGIPLALLTNSTRTVEARVG</sequence>
<evidence type="ECO:0000313" key="1">
    <source>
        <dbReference type="EMBL" id="QDU54286.1"/>
    </source>
</evidence>
<keyword evidence="2" id="KW-1185">Reference proteome</keyword>
<evidence type="ECO:0000313" key="2">
    <source>
        <dbReference type="Proteomes" id="UP000315750"/>
    </source>
</evidence>
<dbReference type="EMBL" id="CP036278">
    <property type="protein sequence ID" value="QDU54286.1"/>
    <property type="molecule type" value="Genomic_DNA"/>
</dbReference>
<dbReference type="AlphaFoldDB" id="A0A518AHS3"/>
<protein>
    <submittedName>
        <fullName evidence="1">Uncharacterized protein</fullName>
    </submittedName>
</protein>
<dbReference type="RefSeq" id="WP_145245285.1">
    <property type="nucleotide sequence ID" value="NZ_CP036278.1"/>
</dbReference>
<dbReference type="KEGG" id="amuc:Pan181_04670"/>
<proteinExistence type="predicted"/>
<dbReference type="Proteomes" id="UP000315750">
    <property type="component" value="Chromosome"/>
</dbReference>
<reference evidence="1 2" key="1">
    <citation type="submission" date="2019-02" db="EMBL/GenBank/DDBJ databases">
        <title>Deep-cultivation of Planctomycetes and their phenomic and genomic characterization uncovers novel biology.</title>
        <authorList>
            <person name="Wiegand S."/>
            <person name="Jogler M."/>
            <person name="Boedeker C."/>
            <person name="Pinto D."/>
            <person name="Vollmers J."/>
            <person name="Rivas-Marin E."/>
            <person name="Kohn T."/>
            <person name="Peeters S.H."/>
            <person name="Heuer A."/>
            <person name="Rast P."/>
            <person name="Oberbeckmann S."/>
            <person name="Bunk B."/>
            <person name="Jeske O."/>
            <person name="Meyerdierks A."/>
            <person name="Storesund J.E."/>
            <person name="Kallscheuer N."/>
            <person name="Luecker S."/>
            <person name="Lage O.M."/>
            <person name="Pohl T."/>
            <person name="Merkel B.J."/>
            <person name="Hornburger P."/>
            <person name="Mueller R.-W."/>
            <person name="Bruemmer F."/>
            <person name="Labrenz M."/>
            <person name="Spormann A.M."/>
            <person name="Op den Camp H."/>
            <person name="Overmann J."/>
            <person name="Amann R."/>
            <person name="Jetten M.S.M."/>
            <person name="Mascher T."/>
            <person name="Medema M.H."/>
            <person name="Devos D.P."/>
            <person name="Kaster A.-K."/>
            <person name="Ovreas L."/>
            <person name="Rohde M."/>
            <person name="Galperin M.Y."/>
            <person name="Jogler C."/>
        </authorList>
    </citation>
    <scope>NUCLEOTIDE SEQUENCE [LARGE SCALE GENOMIC DNA]</scope>
    <source>
        <strain evidence="1 2">Pan181</strain>
    </source>
</reference>
<organism evidence="1 2">
    <name type="scientific">Aeoliella mucimassa</name>
    <dbReference type="NCBI Taxonomy" id="2527972"/>
    <lineage>
        <taxon>Bacteria</taxon>
        <taxon>Pseudomonadati</taxon>
        <taxon>Planctomycetota</taxon>
        <taxon>Planctomycetia</taxon>
        <taxon>Pirellulales</taxon>
        <taxon>Lacipirellulaceae</taxon>
        <taxon>Aeoliella</taxon>
    </lineage>
</organism>
<accession>A0A518AHS3</accession>